<dbReference type="InterPro" id="IPR000055">
    <property type="entry name" value="Restrct_endonuc_typeI_TRD"/>
</dbReference>
<keyword evidence="3" id="KW-0238">DNA-binding</keyword>
<dbReference type="EMBL" id="FQWX01000030">
    <property type="protein sequence ID" value="SHH25655.1"/>
    <property type="molecule type" value="Genomic_DNA"/>
</dbReference>
<dbReference type="GO" id="GO:0003677">
    <property type="term" value="F:DNA binding"/>
    <property type="evidence" value="ECO:0007669"/>
    <property type="project" value="UniProtKB-KW"/>
</dbReference>
<keyword evidence="7" id="KW-1185">Reference proteome</keyword>
<dbReference type="PANTHER" id="PTHR30408">
    <property type="entry name" value="TYPE-1 RESTRICTION ENZYME ECOKI SPECIFICITY PROTEIN"/>
    <property type="match status" value="1"/>
</dbReference>
<keyword evidence="4" id="KW-0175">Coiled coil</keyword>
<gene>
    <name evidence="6" type="ORF">SAMN04488530_13022</name>
</gene>
<dbReference type="Pfam" id="PF01420">
    <property type="entry name" value="Methylase_S"/>
    <property type="match status" value="1"/>
</dbReference>
<keyword evidence="2" id="KW-0680">Restriction system</keyword>
<accession>A0A1M5RH73</accession>
<dbReference type="Gene3D" id="3.90.220.20">
    <property type="entry name" value="DNA methylase specificity domains"/>
    <property type="match status" value="1"/>
</dbReference>
<dbReference type="SUPFAM" id="SSF116734">
    <property type="entry name" value="DNA methylase specificity domain"/>
    <property type="match status" value="1"/>
</dbReference>
<feature type="non-terminal residue" evidence="6">
    <location>
        <position position="1"/>
    </location>
</feature>
<comment type="similarity">
    <text evidence="1">Belongs to the type-I restriction system S methylase family.</text>
</comment>
<dbReference type="PANTHER" id="PTHR30408:SF12">
    <property type="entry name" value="TYPE I RESTRICTION ENZYME MJAVIII SPECIFICITY SUBUNIT"/>
    <property type="match status" value="1"/>
</dbReference>
<proteinExistence type="inferred from homology"/>
<reference evidence="7" key="1">
    <citation type="submission" date="2016-11" db="EMBL/GenBank/DDBJ databases">
        <authorList>
            <person name="Varghese N."/>
            <person name="Submissions S."/>
        </authorList>
    </citation>
    <scope>NUCLEOTIDE SEQUENCE [LARGE SCALE GENOMIC DNA]</scope>
    <source>
        <strain evidence="7">DSM 2635</strain>
    </source>
</reference>
<evidence type="ECO:0000313" key="6">
    <source>
        <dbReference type="EMBL" id="SHH25655.1"/>
    </source>
</evidence>
<evidence type="ECO:0000259" key="5">
    <source>
        <dbReference type="Pfam" id="PF01420"/>
    </source>
</evidence>
<dbReference type="AlphaFoldDB" id="A0A1M5RH73"/>
<evidence type="ECO:0000256" key="1">
    <source>
        <dbReference type="ARBA" id="ARBA00010923"/>
    </source>
</evidence>
<dbReference type="RefSeq" id="WP_200787916.1">
    <property type="nucleotide sequence ID" value="NZ_FQWX01000030.1"/>
</dbReference>
<organism evidence="6 7">
    <name type="scientific">Asaccharospora irregularis DSM 2635</name>
    <dbReference type="NCBI Taxonomy" id="1121321"/>
    <lineage>
        <taxon>Bacteria</taxon>
        <taxon>Bacillati</taxon>
        <taxon>Bacillota</taxon>
        <taxon>Clostridia</taxon>
        <taxon>Peptostreptococcales</taxon>
        <taxon>Peptostreptococcaceae</taxon>
        <taxon>Asaccharospora</taxon>
    </lineage>
</organism>
<dbReference type="Proteomes" id="UP000243255">
    <property type="component" value="Unassembled WGS sequence"/>
</dbReference>
<feature type="domain" description="Type I restriction modification DNA specificity" evidence="5">
    <location>
        <begin position="16"/>
        <end position="184"/>
    </location>
</feature>
<dbReference type="InterPro" id="IPR044946">
    <property type="entry name" value="Restrct_endonuc_typeI_TRD_sf"/>
</dbReference>
<protein>
    <submittedName>
        <fullName evidence="6">Type I restriction modification DNA specificity domain-containing protein</fullName>
    </submittedName>
</protein>
<evidence type="ECO:0000313" key="7">
    <source>
        <dbReference type="Proteomes" id="UP000243255"/>
    </source>
</evidence>
<dbReference type="GO" id="GO:0009307">
    <property type="term" value="P:DNA restriction-modification system"/>
    <property type="evidence" value="ECO:0007669"/>
    <property type="project" value="UniProtKB-KW"/>
</dbReference>
<feature type="coiled-coil region" evidence="4">
    <location>
        <begin position="169"/>
        <end position="196"/>
    </location>
</feature>
<dbReference type="STRING" id="1121321.SAMN04488530_13022"/>
<sequence>KSRFIEMFGDPIRNVKGWKTGKMNDVAPVVNYKGDFNKCKVWLLNLDMVESNTGNIIGYNYVTTDEIGNSTCTFDTTNILYSKLRPYLNKVVIPNEIGYATSEMVPLQPVRGVLNRYYLAHMLRNKSFVDYISEKVSGAKMPRVTMNEFRSFEVPIPPIELQNQFEDFVKQVEKLKFEMKKSLRELEDNFNSLMQKAFKGELFN</sequence>
<evidence type="ECO:0000256" key="4">
    <source>
        <dbReference type="SAM" id="Coils"/>
    </source>
</evidence>
<evidence type="ECO:0000256" key="2">
    <source>
        <dbReference type="ARBA" id="ARBA00022747"/>
    </source>
</evidence>
<name>A0A1M5RH73_9FIRM</name>
<dbReference type="InterPro" id="IPR052021">
    <property type="entry name" value="Type-I_RS_S_subunit"/>
</dbReference>
<evidence type="ECO:0000256" key="3">
    <source>
        <dbReference type="ARBA" id="ARBA00023125"/>
    </source>
</evidence>